<dbReference type="GeneID" id="104582545"/>
<evidence type="ECO:0000313" key="3">
    <source>
        <dbReference type="Proteomes" id="UP000008810"/>
    </source>
</evidence>
<dbReference type="RefSeq" id="XP_024315747.1">
    <property type="nucleotide sequence ID" value="XM_024459979.1"/>
</dbReference>
<dbReference type="EnsemblPlants" id="PNT70340">
    <property type="protein sequence ID" value="PNT70340"/>
    <property type="gene ID" value="BRADI_2g10560v3"/>
</dbReference>
<name>A0A2K2D7T7_BRADI</name>
<protein>
    <submittedName>
        <fullName evidence="1 2">Uncharacterized protein</fullName>
    </submittedName>
</protein>
<reference evidence="1 2" key="1">
    <citation type="journal article" date="2010" name="Nature">
        <title>Genome sequencing and analysis of the model grass Brachypodium distachyon.</title>
        <authorList>
            <consortium name="International Brachypodium Initiative"/>
        </authorList>
    </citation>
    <scope>NUCLEOTIDE SEQUENCE [LARGE SCALE GENOMIC DNA]</scope>
    <source>
        <strain evidence="1 2">Bd21</strain>
    </source>
</reference>
<dbReference type="EMBL" id="CM000881">
    <property type="protein sequence ID" value="PNT70340.1"/>
    <property type="molecule type" value="Genomic_DNA"/>
</dbReference>
<keyword evidence="3" id="KW-1185">Reference proteome</keyword>
<proteinExistence type="predicted"/>
<sequence>MQSFLSCMYGSTLAWHVPSAGLMVFEQAIRSFPSMKETTGSFGRNTILVHLSCSTRLGPFVDYNVNRRSLLEYSFSTGATPAPKVQHSQQSSLKMMALKMQL</sequence>
<gene>
    <name evidence="2" type="primary">LOC104582545</name>
    <name evidence="1" type="ORF">BRADI_2g10560v3</name>
</gene>
<dbReference type="AlphaFoldDB" id="A0A2K2D7T7"/>
<organism evidence="1">
    <name type="scientific">Brachypodium distachyon</name>
    <name type="common">Purple false brome</name>
    <name type="synonym">Trachynia distachya</name>
    <dbReference type="NCBI Taxonomy" id="15368"/>
    <lineage>
        <taxon>Eukaryota</taxon>
        <taxon>Viridiplantae</taxon>
        <taxon>Streptophyta</taxon>
        <taxon>Embryophyta</taxon>
        <taxon>Tracheophyta</taxon>
        <taxon>Spermatophyta</taxon>
        <taxon>Magnoliopsida</taxon>
        <taxon>Liliopsida</taxon>
        <taxon>Poales</taxon>
        <taxon>Poaceae</taxon>
        <taxon>BOP clade</taxon>
        <taxon>Pooideae</taxon>
        <taxon>Stipodae</taxon>
        <taxon>Brachypodieae</taxon>
        <taxon>Brachypodium</taxon>
    </lineage>
</organism>
<dbReference type="KEGG" id="bdi:104582545"/>
<dbReference type="Proteomes" id="UP000008810">
    <property type="component" value="Chromosome 2"/>
</dbReference>
<evidence type="ECO:0000313" key="2">
    <source>
        <dbReference type="EnsemblPlants" id="PNT70340"/>
    </source>
</evidence>
<reference evidence="1" key="2">
    <citation type="submission" date="2017-06" db="EMBL/GenBank/DDBJ databases">
        <title>WGS assembly of Brachypodium distachyon.</title>
        <authorList>
            <consortium name="The International Brachypodium Initiative"/>
            <person name="Lucas S."/>
            <person name="Harmon-Smith M."/>
            <person name="Lail K."/>
            <person name="Tice H."/>
            <person name="Grimwood J."/>
            <person name="Bruce D."/>
            <person name="Barry K."/>
            <person name="Shu S."/>
            <person name="Lindquist E."/>
            <person name="Wang M."/>
            <person name="Pitluck S."/>
            <person name="Vogel J.P."/>
            <person name="Garvin D.F."/>
            <person name="Mockler T.C."/>
            <person name="Schmutz J."/>
            <person name="Rokhsar D."/>
            <person name="Bevan M.W."/>
        </authorList>
    </citation>
    <scope>NUCLEOTIDE SEQUENCE</scope>
    <source>
        <strain evidence="1">Bd21</strain>
    </source>
</reference>
<accession>A0A2K2D7T7</accession>
<reference evidence="2" key="3">
    <citation type="submission" date="2018-08" db="UniProtKB">
        <authorList>
            <consortium name="EnsemblPlants"/>
        </authorList>
    </citation>
    <scope>IDENTIFICATION</scope>
    <source>
        <strain evidence="2">cv. Bd21</strain>
    </source>
</reference>
<evidence type="ECO:0000313" key="1">
    <source>
        <dbReference type="EMBL" id="PNT70340.1"/>
    </source>
</evidence>
<dbReference type="Gramene" id="PNT70340">
    <property type="protein sequence ID" value="PNT70340"/>
    <property type="gene ID" value="BRADI_2g10560v3"/>
</dbReference>